<accession>A0A2G7T6N3</accession>
<dbReference type="GO" id="GO:0016020">
    <property type="term" value="C:membrane"/>
    <property type="evidence" value="ECO:0007669"/>
    <property type="project" value="InterPro"/>
</dbReference>
<evidence type="ECO:0000259" key="2">
    <source>
        <dbReference type="Pfam" id="PF00892"/>
    </source>
</evidence>
<keyword evidence="1" id="KW-0812">Transmembrane</keyword>
<comment type="caution">
    <text evidence="3">The sequence shown here is derived from an EMBL/GenBank/DDBJ whole genome shotgun (WGS) entry which is preliminary data.</text>
</comment>
<feature type="transmembrane region" description="Helical" evidence="1">
    <location>
        <begin position="149"/>
        <end position="168"/>
    </location>
</feature>
<proteinExistence type="predicted"/>
<feature type="transmembrane region" description="Helical" evidence="1">
    <location>
        <begin position="207"/>
        <end position="227"/>
    </location>
</feature>
<gene>
    <name evidence="3" type="ORF">CTI11_19125</name>
</gene>
<feature type="transmembrane region" description="Helical" evidence="1">
    <location>
        <begin position="95"/>
        <end position="112"/>
    </location>
</feature>
<feature type="transmembrane region" description="Helical" evidence="1">
    <location>
        <begin position="293"/>
        <end position="312"/>
    </location>
</feature>
<evidence type="ECO:0000313" key="3">
    <source>
        <dbReference type="EMBL" id="PII34703.1"/>
    </source>
</evidence>
<feature type="transmembrane region" description="Helical" evidence="1">
    <location>
        <begin position="48"/>
        <end position="66"/>
    </location>
</feature>
<reference evidence="3" key="1">
    <citation type="submission" date="2017-10" db="EMBL/GenBank/DDBJ databases">
        <title>Chryseobacterium sp. B5 is a hydrocarbonoclastic and plant growth promoting bacterium.</title>
        <authorList>
            <person name="Thijs S."/>
            <person name="Gkorezis P."/>
            <person name="Van Hamme J."/>
        </authorList>
    </citation>
    <scope>NUCLEOTIDE SEQUENCE</scope>
    <source>
        <strain evidence="3">B5</strain>
    </source>
</reference>
<keyword evidence="1" id="KW-1133">Transmembrane helix</keyword>
<dbReference type="SUPFAM" id="SSF103481">
    <property type="entry name" value="Multidrug resistance efflux transporter EmrE"/>
    <property type="match status" value="2"/>
</dbReference>
<feature type="domain" description="EamA" evidence="2">
    <location>
        <begin position="177"/>
        <end position="310"/>
    </location>
</feature>
<name>A0A2G7T6N3_9FLAO</name>
<dbReference type="AlphaFoldDB" id="A0A2G7T6N3"/>
<protein>
    <submittedName>
        <fullName evidence="3">DME family drug/metabolite transporter</fullName>
    </submittedName>
</protein>
<sequence>MVRNSSASSSAVGIAFVSVAAVLWGTTGTAQSLGAGGLSPFWVGARSWPSPACFWGALLAVSHWRLRGRAGRAGQGVAPVQPLLPNPAHLGLRPAWFVLASMGIGGYSIFFYEGVTLTGVAVGTAVAIGSGPIWAGLMQALVLRAPLSALWWAGTLVSVAGGAAMVMARGGATLSWSGLALCLLAGLSYAGYALINKRLVTHMSPRVVNFYVFTGAACMAVPIALVQSGLPQWSLAAVLVVVYLGVVVSGLAHMLFSIGLRSISGPTGVTLSLIEPVAAFVLAVWVVGERQPLQSWLGLLAVLAGLMLVIGAEMRAQRAVMAAQMA</sequence>
<dbReference type="PANTHER" id="PTHR22911">
    <property type="entry name" value="ACYL-MALONYL CONDENSING ENZYME-RELATED"/>
    <property type="match status" value="1"/>
</dbReference>
<dbReference type="InterPro" id="IPR037185">
    <property type="entry name" value="EmrE-like"/>
</dbReference>
<dbReference type="PANTHER" id="PTHR22911:SF79">
    <property type="entry name" value="MOBA-LIKE NTP TRANSFERASE DOMAIN-CONTAINING PROTEIN"/>
    <property type="match status" value="1"/>
</dbReference>
<evidence type="ECO:0000256" key="1">
    <source>
        <dbReference type="SAM" id="Phobius"/>
    </source>
</evidence>
<dbReference type="Pfam" id="PF00892">
    <property type="entry name" value="EamA"/>
    <property type="match status" value="1"/>
</dbReference>
<feature type="transmembrane region" description="Helical" evidence="1">
    <location>
        <begin position="233"/>
        <end position="256"/>
    </location>
</feature>
<organism evidence="3">
    <name type="scientific">Chryseobacterium sp. B5</name>
    <dbReference type="NCBI Taxonomy" id="2050562"/>
    <lineage>
        <taxon>Bacteria</taxon>
        <taxon>Pseudomonadati</taxon>
        <taxon>Bacteroidota</taxon>
        <taxon>Flavobacteriia</taxon>
        <taxon>Flavobacteriales</taxon>
        <taxon>Weeksellaceae</taxon>
        <taxon>Chryseobacterium group</taxon>
        <taxon>Chryseobacterium</taxon>
    </lineage>
</organism>
<feature type="transmembrane region" description="Helical" evidence="1">
    <location>
        <begin position="268"/>
        <end position="287"/>
    </location>
</feature>
<feature type="transmembrane region" description="Helical" evidence="1">
    <location>
        <begin position="174"/>
        <end position="195"/>
    </location>
</feature>
<feature type="transmembrane region" description="Helical" evidence="1">
    <location>
        <begin position="118"/>
        <end position="137"/>
    </location>
</feature>
<dbReference type="EMBL" id="PEKC01000086">
    <property type="protein sequence ID" value="PII34703.1"/>
    <property type="molecule type" value="Genomic_DNA"/>
</dbReference>
<keyword evidence="1" id="KW-0472">Membrane</keyword>
<dbReference type="InterPro" id="IPR000620">
    <property type="entry name" value="EamA_dom"/>
</dbReference>